<proteinExistence type="predicted"/>
<keyword evidence="2" id="KW-1185">Reference proteome</keyword>
<dbReference type="AlphaFoldDB" id="A0A9E7F1B5"/>
<protein>
    <submittedName>
        <fullName evidence="1">Uncharacterized protein</fullName>
    </submittedName>
</protein>
<dbReference type="EMBL" id="CP097504">
    <property type="protein sequence ID" value="URD87248.1"/>
    <property type="molecule type" value="Genomic_DNA"/>
</dbReference>
<gene>
    <name evidence="1" type="ORF">MUK42_27887</name>
</gene>
<dbReference type="Proteomes" id="UP001055439">
    <property type="component" value="Chromosome 2"/>
</dbReference>
<evidence type="ECO:0000313" key="2">
    <source>
        <dbReference type="Proteomes" id="UP001055439"/>
    </source>
</evidence>
<reference evidence="1" key="1">
    <citation type="submission" date="2022-05" db="EMBL/GenBank/DDBJ databases">
        <title>The Musa troglodytarum L. genome provides insights into the mechanism of non-climacteric behaviour and enrichment of carotenoids.</title>
        <authorList>
            <person name="Wang J."/>
        </authorList>
    </citation>
    <scope>NUCLEOTIDE SEQUENCE</scope>
    <source>
        <tissue evidence="1">Leaf</tissue>
    </source>
</reference>
<accession>A0A9E7F1B5</accession>
<organism evidence="1 2">
    <name type="scientific">Musa troglodytarum</name>
    <name type="common">fe'i banana</name>
    <dbReference type="NCBI Taxonomy" id="320322"/>
    <lineage>
        <taxon>Eukaryota</taxon>
        <taxon>Viridiplantae</taxon>
        <taxon>Streptophyta</taxon>
        <taxon>Embryophyta</taxon>
        <taxon>Tracheophyta</taxon>
        <taxon>Spermatophyta</taxon>
        <taxon>Magnoliopsida</taxon>
        <taxon>Liliopsida</taxon>
        <taxon>Zingiberales</taxon>
        <taxon>Musaceae</taxon>
        <taxon>Musa</taxon>
    </lineage>
</organism>
<name>A0A9E7F1B5_9LILI</name>
<evidence type="ECO:0000313" key="1">
    <source>
        <dbReference type="EMBL" id="URD87248.1"/>
    </source>
</evidence>
<sequence>MLRPSNEEFTAQLECQELSENCQMNRQDYEITSNAMTARKPLDAEHTRVKALGSEGKTLNVFDISVDGDQHYHKLQLLKRSVGKNHQQNSCSFQVPGSS</sequence>